<sequence>MTNHLHNFQLYKYSALISSILLSACGGSSDSSSSNTAKDQDALYQVYFQERSMSYQIYEDFFGLSQYPIYDGKISFKNSNQVLNQYVVNAEKLYQPTEKQESYLTIDADDTWTYHYLPNVDLKMTVKKIDLSGENIYDRVLPGYRTYIDFDSTINESDEHKSTPYLLYKYHGNKTFPQGSSCYKVVETQWSQDFIEFDELDEYESSYPNKDSFNAEKVAFRSELEEMYGIEKVEQLFKTGTWQGINWYSNLDTYSEFFDFESAQLDYLQYYLNGRYYPTRLLTLAEQLANSSYLELDPTTPYYHIFLQFNLDTALLEHGCFAYNQTAYNSISKLSKINYKRFNKPKSSFFFGRRSYTTSNDSETVIE</sequence>
<dbReference type="Proteomes" id="UP001139701">
    <property type="component" value="Unassembled WGS sequence"/>
</dbReference>
<reference evidence="1" key="1">
    <citation type="submission" date="2022-02" db="EMBL/GenBank/DDBJ databases">
        <title>Acinetobacter A3.8 sp. nov., isolated from Sediment (Zhairuo Island).</title>
        <authorList>
            <person name="Zheng K."/>
        </authorList>
    </citation>
    <scope>NUCLEOTIDE SEQUENCE</scope>
    <source>
        <strain evidence="1">A3.8</strain>
    </source>
</reference>
<evidence type="ECO:0000313" key="1">
    <source>
        <dbReference type="EMBL" id="MCJ8146638.1"/>
    </source>
</evidence>
<protein>
    <submittedName>
        <fullName evidence="1">Uncharacterized protein</fullName>
    </submittedName>
</protein>
<dbReference type="AlphaFoldDB" id="A0A9X1WY51"/>
<evidence type="ECO:0000313" key="2">
    <source>
        <dbReference type="Proteomes" id="UP001139701"/>
    </source>
</evidence>
<dbReference type="RefSeq" id="WP_241571363.1">
    <property type="nucleotide sequence ID" value="NZ_JAKUML010000009.1"/>
</dbReference>
<proteinExistence type="predicted"/>
<accession>A0A9X1WY51</accession>
<organism evidence="1 2">
    <name type="scientific">Acinetobacter sedimenti</name>
    <dbReference type="NCBI Taxonomy" id="2919922"/>
    <lineage>
        <taxon>Bacteria</taxon>
        <taxon>Pseudomonadati</taxon>
        <taxon>Pseudomonadota</taxon>
        <taxon>Gammaproteobacteria</taxon>
        <taxon>Moraxellales</taxon>
        <taxon>Moraxellaceae</taxon>
        <taxon>Acinetobacter</taxon>
    </lineage>
</organism>
<dbReference type="EMBL" id="JAKUML010000009">
    <property type="protein sequence ID" value="MCJ8146638.1"/>
    <property type="molecule type" value="Genomic_DNA"/>
</dbReference>
<name>A0A9X1WY51_9GAMM</name>
<keyword evidence="2" id="KW-1185">Reference proteome</keyword>
<comment type="caution">
    <text evidence="1">The sequence shown here is derived from an EMBL/GenBank/DDBJ whole genome shotgun (WGS) entry which is preliminary data.</text>
</comment>
<gene>
    <name evidence="1" type="ORF">MKI79_06945</name>
</gene>